<feature type="compositionally biased region" description="Pro residues" evidence="2">
    <location>
        <begin position="163"/>
        <end position="188"/>
    </location>
</feature>
<comment type="caution">
    <text evidence="4">The sequence shown here is derived from an EMBL/GenBank/DDBJ whole genome shotgun (WGS) entry which is preliminary data.</text>
</comment>
<evidence type="ECO:0000256" key="1">
    <source>
        <dbReference type="ARBA" id="ARBA00002358"/>
    </source>
</evidence>
<dbReference type="Proteomes" id="UP001148018">
    <property type="component" value="Unassembled WGS sequence"/>
</dbReference>
<feature type="compositionally biased region" description="Low complexity" evidence="2">
    <location>
        <begin position="246"/>
        <end position="255"/>
    </location>
</feature>
<accession>A0A9Q0EJK7</accession>
<feature type="compositionally biased region" description="Acidic residues" evidence="2">
    <location>
        <begin position="453"/>
        <end position="476"/>
    </location>
</feature>
<organism evidence="4 5">
    <name type="scientific">Muraenolepis orangiensis</name>
    <name type="common">Patagonian moray cod</name>
    <dbReference type="NCBI Taxonomy" id="630683"/>
    <lineage>
        <taxon>Eukaryota</taxon>
        <taxon>Metazoa</taxon>
        <taxon>Chordata</taxon>
        <taxon>Craniata</taxon>
        <taxon>Vertebrata</taxon>
        <taxon>Euteleostomi</taxon>
        <taxon>Actinopterygii</taxon>
        <taxon>Neopterygii</taxon>
        <taxon>Teleostei</taxon>
        <taxon>Neoteleostei</taxon>
        <taxon>Acanthomorphata</taxon>
        <taxon>Zeiogadaria</taxon>
        <taxon>Gadariae</taxon>
        <taxon>Gadiformes</taxon>
        <taxon>Muraenolepidoidei</taxon>
        <taxon>Muraenolepididae</taxon>
        <taxon>Muraenolepis</taxon>
    </lineage>
</organism>
<feature type="compositionally biased region" description="Polar residues" evidence="2">
    <location>
        <begin position="659"/>
        <end position="670"/>
    </location>
</feature>
<proteinExistence type="predicted"/>
<evidence type="ECO:0000259" key="3">
    <source>
        <dbReference type="Pfam" id="PF15235"/>
    </source>
</evidence>
<dbReference type="PANTHER" id="PTHR15718:SF3">
    <property type="entry name" value="G PROTEIN-REGULATED INDUCER OF NEURITE OUTGROWTH C-TERMINAL DOMAIN-CONTAINING PROTEIN"/>
    <property type="match status" value="1"/>
</dbReference>
<dbReference type="GO" id="GO:0031175">
    <property type="term" value="P:neuron projection development"/>
    <property type="evidence" value="ECO:0007669"/>
    <property type="project" value="TreeGrafter"/>
</dbReference>
<evidence type="ECO:0000313" key="4">
    <source>
        <dbReference type="EMBL" id="KAJ3608084.1"/>
    </source>
</evidence>
<dbReference type="GO" id="GO:0005886">
    <property type="term" value="C:plasma membrane"/>
    <property type="evidence" value="ECO:0007669"/>
    <property type="project" value="TreeGrafter"/>
</dbReference>
<dbReference type="OrthoDB" id="10049175at2759"/>
<comment type="function">
    <text evidence="1">May be involved in neurite outgrowth.</text>
</comment>
<feature type="domain" description="G protein-regulated inducer of neurite outgrowth C-terminal" evidence="3">
    <location>
        <begin position="517"/>
        <end position="589"/>
    </location>
</feature>
<feature type="compositionally biased region" description="Polar residues" evidence="2">
    <location>
        <begin position="315"/>
        <end position="324"/>
    </location>
</feature>
<dbReference type="Pfam" id="PF15235">
    <property type="entry name" value="GRIN_C"/>
    <property type="match status" value="1"/>
</dbReference>
<feature type="region of interest" description="Disordered" evidence="2">
    <location>
        <begin position="633"/>
        <end position="670"/>
    </location>
</feature>
<feature type="compositionally biased region" description="Low complexity" evidence="2">
    <location>
        <begin position="433"/>
        <end position="447"/>
    </location>
</feature>
<reference evidence="4" key="1">
    <citation type="submission" date="2022-07" db="EMBL/GenBank/DDBJ databases">
        <title>Chromosome-level genome of Muraenolepis orangiensis.</title>
        <authorList>
            <person name="Kim J."/>
        </authorList>
    </citation>
    <scope>NUCLEOTIDE SEQUENCE</scope>
    <source>
        <strain evidence="4">KU_S4_2022</strain>
        <tissue evidence="4">Muscle</tissue>
    </source>
</reference>
<feature type="compositionally biased region" description="Basic and acidic residues" evidence="2">
    <location>
        <begin position="633"/>
        <end position="644"/>
    </location>
</feature>
<dbReference type="InterPro" id="IPR026646">
    <property type="entry name" value="GPRIN2-like/GPRIN3"/>
</dbReference>
<dbReference type="EMBL" id="JANIIK010000040">
    <property type="protein sequence ID" value="KAJ3608084.1"/>
    <property type="molecule type" value="Genomic_DNA"/>
</dbReference>
<protein>
    <recommendedName>
        <fullName evidence="3">G protein-regulated inducer of neurite outgrowth C-terminal domain-containing protein</fullName>
    </recommendedName>
</protein>
<feature type="region of interest" description="Disordered" evidence="2">
    <location>
        <begin position="236"/>
        <end position="326"/>
    </location>
</feature>
<name>A0A9Q0EJK7_9TELE</name>
<sequence>MAERWRPAFRSGLIRVTASHEAWMEAEEEEEEEEEEEYEEAEDGPIFSLSKSLVDVFMATGPLHPLDPASTRQGIRRCSSANTHLESCSLQQPDDGAASTYKALLIPNRSPRHDPPPLSKRRIANTEGLSARSTPDGVVWSGGAVPTWSLVQEAPSPKLASPASPPPPFVSPTRTPPWSSPESQPSPPTLHQQTLWPPPAPATPEVCATSPAMAFPWPPAPPELRQLSRMEKGRIPANHCSPSPSPLLSHHSISPGREAGVGTASRPQAQPIVEGVPGVLPGVSGSTLSMGGGEGDDHMMSTQPSAPRREARGTQPGSSSSSDLCVNRGWKSPLVSSLSASGLSMYCRCNSAHSRPGIPASAAGGKEYARDEVKELRGTPRPPARSVDAAVQTASPSGSGWNLRRHMSYVSTSHMGSHSMLGSPPGSRLNLHSPLGSNSNLVSPSSSMFLEESRDEDEEENEEEKEGGEAEEEEQRGEDSSLVWEISTPPVLPVGRRRSCLKVQGDVKFRLRDELGRRSSMKQVQWDEEGMTWDVYGSSIDSEELSVAIQRHLNLQVGRQDRQSPWSPKRNPMEKKTKGAGAEKNQTRAPKDTALDPKGQAAVAAAAAAAEVKAKSDLEKGCGKKLEMAEGVCRKGKFEAKREQGASAGEEEGVHQEGTPESSQGGEVSE</sequence>
<feature type="region of interest" description="Disordered" evidence="2">
    <location>
        <begin position="106"/>
        <end position="138"/>
    </location>
</feature>
<evidence type="ECO:0000256" key="2">
    <source>
        <dbReference type="SAM" id="MobiDB-lite"/>
    </source>
</evidence>
<keyword evidence="5" id="KW-1185">Reference proteome</keyword>
<evidence type="ECO:0000313" key="5">
    <source>
        <dbReference type="Proteomes" id="UP001148018"/>
    </source>
</evidence>
<dbReference type="PANTHER" id="PTHR15718">
    <property type="entry name" value="G PROTEIN-REGULATED INDUCER OF NEURITE OUTGROWTH C-TERMINAL DOMAIN-CONTAINING PROTEIN"/>
    <property type="match status" value="1"/>
</dbReference>
<feature type="region of interest" description="Disordered" evidence="2">
    <location>
        <begin position="556"/>
        <end position="598"/>
    </location>
</feature>
<feature type="compositionally biased region" description="Acidic residues" evidence="2">
    <location>
        <begin position="24"/>
        <end position="43"/>
    </location>
</feature>
<dbReference type="InterPro" id="IPR032745">
    <property type="entry name" value="GRIN_C"/>
</dbReference>
<feature type="region of interest" description="Disordered" evidence="2">
    <location>
        <begin position="376"/>
        <end position="488"/>
    </location>
</feature>
<feature type="region of interest" description="Disordered" evidence="2">
    <location>
        <begin position="20"/>
        <end position="44"/>
    </location>
</feature>
<dbReference type="AlphaFoldDB" id="A0A9Q0EJK7"/>
<feature type="compositionally biased region" description="Low complexity" evidence="2">
    <location>
        <begin position="273"/>
        <end position="286"/>
    </location>
</feature>
<gene>
    <name evidence="4" type="ORF">NHX12_025134</name>
</gene>
<feature type="region of interest" description="Disordered" evidence="2">
    <location>
        <begin position="156"/>
        <end position="210"/>
    </location>
</feature>
<feature type="compositionally biased region" description="Basic and acidic residues" evidence="2">
    <location>
        <begin position="585"/>
        <end position="595"/>
    </location>
</feature>